<dbReference type="InterPro" id="IPR002347">
    <property type="entry name" value="SDR_fam"/>
</dbReference>
<dbReference type="EMBL" id="CP002360">
    <property type="protein sequence ID" value="AEE96572.1"/>
    <property type="molecule type" value="Genomic_DNA"/>
</dbReference>
<dbReference type="SUPFAM" id="SSF51735">
    <property type="entry name" value="NAD(P)-binding Rossmann-fold domains"/>
    <property type="match status" value="1"/>
</dbReference>
<evidence type="ECO:0000256" key="2">
    <source>
        <dbReference type="ARBA" id="ARBA00023002"/>
    </source>
</evidence>
<dbReference type="InterPro" id="IPR036291">
    <property type="entry name" value="NAD(P)-bd_dom_sf"/>
</dbReference>
<keyword evidence="2" id="KW-0560">Oxidoreductase</keyword>
<dbReference type="Gene3D" id="3.40.50.720">
    <property type="entry name" value="NAD(P)-binding Rossmann-like Domain"/>
    <property type="match status" value="1"/>
</dbReference>
<protein>
    <submittedName>
        <fullName evidence="3">Short-chain dehydrogenase/reductase SDR</fullName>
    </submittedName>
</protein>
<name>F3ZXB5_MAHA5</name>
<dbReference type="GO" id="GO:0008206">
    <property type="term" value="P:bile acid metabolic process"/>
    <property type="evidence" value="ECO:0007669"/>
    <property type="project" value="UniProtKB-ARBA"/>
</dbReference>
<evidence type="ECO:0000313" key="3">
    <source>
        <dbReference type="EMBL" id="AEE96572.1"/>
    </source>
</evidence>
<accession>F3ZXB5</accession>
<evidence type="ECO:0000313" key="4">
    <source>
        <dbReference type="Proteomes" id="UP000008457"/>
    </source>
</evidence>
<proteinExistence type="inferred from homology"/>
<dbReference type="PROSITE" id="PS00061">
    <property type="entry name" value="ADH_SHORT"/>
    <property type="match status" value="1"/>
</dbReference>
<keyword evidence="4" id="KW-1185">Reference proteome</keyword>
<dbReference type="NCBIfam" id="NF009466">
    <property type="entry name" value="PRK12826.1-2"/>
    <property type="match status" value="1"/>
</dbReference>
<evidence type="ECO:0000256" key="1">
    <source>
        <dbReference type="ARBA" id="ARBA00006484"/>
    </source>
</evidence>
<dbReference type="eggNOG" id="COG1028">
    <property type="taxonomic scope" value="Bacteria"/>
</dbReference>
<dbReference type="GO" id="GO:0016616">
    <property type="term" value="F:oxidoreductase activity, acting on the CH-OH group of donors, NAD or NADP as acceptor"/>
    <property type="evidence" value="ECO:0007669"/>
    <property type="project" value="TreeGrafter"/>
</dbReference>
<gene>
    <name evidence="3" type="ordered locus">Mahau_1379</name>
</gene>
<dbReference type="PRINTS" id="PR00081">
    <property type="entry name" value="GDHRDH"/>
</dbReference>
<dbReference type="Pfam" id="PF13561">
    <property type="entry name" value="adh_short_C2"/>
    <property type="match status" value="1"/>
</dbReference>
<dbReference type="KEGG" id="mas:Mahau_1379"/>
<dbReference type="PANTHER" id="PTHR42760">
    <property type="entry name" value="SHORT-CHAIN DEHYDROGENASES/REDUCTASES FAMILY MEMBER"/>
    <property type="match status" value="1"/>
</dbReference>
<dbReference type="FunFam" id="3.40.50.720:FF:000084">
    <property type="entry name" value="Short-chain dehydrogenase reductase"/>
    <property type="match status" value="1"/>
</dbReference>
<dbReference type="STRING" id="697281.Mahau_1379"/>
<comment type="similarity">
    <text evidence="1">Belongs to the short-chain dehydrogenases/reductases (SDR) family.</text>
</comment>
<dbReference type="PANTHER" id="PTHR42760:SF124">
    <property type="entry name" value="SHORT-CHAIN DEHYDROGENASE_REDUCTASE"/>
    <property type="match status" value="1"/>
</dbReference>
<reference evidence="3" key="1">
    <citation type="journal article" date="2011" name="Stand. Genomic Sci.">
        <title>Complete genome sequence of Mahella australiensis type strain (50-1 BON).</title>
        <authorList>
            <person name="Sikorski J."/>
            <person name="Teshima H."/>
            <person name="Nolan M."/>
            <person name="Lucas S."/>
            <person name="Hammon N."/>
            <person name="Deshpande S."/>
            <person name="Cheng J.F."/>
            <person name="Pitluck S."/>
            <person name="Liolios K."/>
            <person name="Pagani I."/>
            <person name="Ivanova N."/>
            <person name="Huntemann M."/>
            <person name="Mavromatis K."/>
            <person name="Ovchinikova G."/>
            <person name="Pati A."/>
            <person name="Tapia R."/>
            <person name="Han C."/>
            <person name="Goodwin L."/>
            <person name="Chen A."/>
            <person name="Palaniappan K."/>
            <person name="Land M."/>
            <person name="Hauser L."/>
            <person name="Ngatchou-Djao O.D."/>
            <person name="Rohde M."/>
            <person name="Pukall R."/>
            <person name="Spring S."/>
            <person name="Abt B."/>
            <person name="Goker M."/>
            <person name="Detter J.C."/>
            <person name="Woyke T."/>
            <person name="Bristow J."/>
            <person name="Markowitz V."/>
            <person name="Hugenholtz P."/>
            <person name="Eisen J.A."/>
            <person name="Kyrpides N.C."/>
            <person name="Klenk H.P."/>
            <person name="Lapidus A."/>
        </authorList>
    </citation>
    <scope>NUCLEOTIDE SEQUENCE [LARGE SCALE GENOMIC DNA]</scope>
    <source>
        <strain evidence="3">50-1 BON</strain>
    </source>
</reference>
<dbReference type="Proteomes" id="UP000008457">
    <property type="component" value="Chromosome"/>
</dbReference>
<organism evidence="3 4">
    <name type="scientific">Mahella australiensis (strain DSM 15567 / CIP 107919 / 50-1 BON)</name>
    <dbReference type="NCBI Taxonomy" id="697281"/>
    <lineage>
        <taxon>Bacteria</taxon>
        <taxon>Bacillati</taxon>
        <taxon>Bacillota</taxon>
        <taxon>Clostridia</taxon>
        <taxon>Thermoanaerobacterales</taxon>
        <taxon>Thermoanaerobacterales Family IV. Incertae Sedis</taxon>
        <taxon>Mahella</taxon>
    </lineage>
</organism>
<dbReference type="OrthoDB" id="9803333at2"/>
<dbReference type="AlphaFoldDB" id="F3ZXB5"/>
<dbReference type="PRINTS" id="PR00080">
    <property type="entry name" value="SDRFAMILY"/>
</dbReference>
<sequence>MRLENKVAVVTGAGSGMGRAIAIAFAKEGAKVVLGELIEEGGRETERTIKEAGGQAVFVKTDVSKVADIDKLVSTAVKEFGKLDIMVNNAGIFDNFTSCLDASEELYDRVMNVNLKGVFLGCKRALQEMVKQHSGKIINTASIAGLNGMAGGTVYTASKHGVVGITRQVACEVASLGINVNAICPGAIVTGMTRDLLGSPEQQEAIVAPIPMKRVGQPEEIADAAVFLASDESSYITGTTLVVDGGWRAK</sequence>
<dbReference type="RefSeq" id="WP_013781002.1">
    <property type="nucleotide sequence ID" value="NC_015520.1"/>
</dbReference>
<dbReference type="InterPro" id="IPR020904">
    <property type="entry name" value="Sc_DH/Rdtase_CS"/>
</dbReference>
<dbReference type="NCBIfam" id="NF005559">
    <property type="entry name" value="PRK07231.1"/>
    <property type="match status" value="1"/>
</dbReference>
<dbReference type="HOGENOM" id="CLU_010194_1_0_9"/>